<dbReference type="AlphaFoldDB" id="A0A0Q2M979"/>
<protein>
    <submittedName>
        <fullName evidence="8">Type II secretion system protein</fullName>
    </submittedName>
</protein>
<feature type="transmembrane region" description="Helical" evidence="6">
    <location>
        <begin position="271"/>
        <end position="294"/>
    </location>
</feature>
<feature type="domain" description="Type II secretion system protein GspF" evidence="7">
    <location>
        <begin position="156"/>
        <end position="282"/>
    </location>
</feature>
<dbReference type="Pfam" id="PF00482">
    <property type="entry name" value="T2SSF"/>
    <property type="match status" value="1"/>
</dbReference>
<keyword evidence="9" id="KW-1185">Reference proteome</keyword>
<proteinExistence type="predicted"/>
<accession>A0A0Q2M979</accession>
<organism evidence="8 9">
    <name type="scientific">Vibrio furnissii</name>
    <dbReference type="NCBI Taxonomy" id="29494"/>
    <lineage>
        <taxon>Bacteria</taxon>
        <taxon>Pseudomonadati</taxon>
        <taxon>Pseudomonadota</taxon>
        <taxon>Gammaproteobacteria</taxon>
        <taxon>Vibrionales</taxon>
        <taxon>Vibrionaceae</taxon>
        <taxon>Vibrio</taxon>
    </lineage>
</organism>
<feature type="transmembrane region" description="Helical" evidence="6">
    <location>
        <begin position="6"/>
        <end position="29"/>
    </location>
</feature>
<keyword evidence="3 6" id="KW-0812">Transmembrane</keyword>
<dbReference type="Proteomes" id="UP000051221">
    <property type="component" value="Unassembled WGS sequence"/>
</dbReference>
<dbReference type="InterPro" id="IPR018076">
    <property type="entry name" value="T2SS_GspF_dom"/>
</dbReference>
<feature type="transmembrane region" description="Helical" evidence="6">
    <location>
        <begin position="118"/>
        <end position="136"/>
    </location>
</feature>
<evidence type="ECO:0000256" key="6">
    <source>
        <dbReference type="SAM" id="Phobius"/>
    </source>
</evidence>
<dbReference type="InParanoid" id="A0A0Q2M979"/>
<feature type="transmembrane region" description="Helical" evidence="6">
    <location>
        <begin position="86"/>
        <end position="106"/>
    </location>
</feature>
<reference evidence="8 9" key="1">
    <citation type="submission" date="2015-08" db="EMBL/GenBank/DDBJ databases">
        <title>Antibacterial properties of a collection of Vibrionaceae strains.</title>
        <authorList>
            <person name="Giubergia S."/>
        </authorList>
    </citation>
    <scope>NUCLEOTIDE SEQUENCE [LARGE SCALE GENOMIC DNA]</scope>
    <source>
        <strain evidence="8 9">S0821</strain>
    </source>
</reference>
<evidence type="ECO:0000256" key="5">
    <source>
        <dbReference type="ARBA" id="ARBA00023136"/>
    </source>
</evidence>
<evidence type="ECO:0000256" key="4">
    <source>
        <dbReference type="ARBA" id="ARBA00022989"/>
    </source>
</evidence>
<comment type="subcellular location">
    <subcellularLocation>
        <location evidence="1">Cell membrane</location>
        <topology evidence="1">Multi-pass membrane protein</topology>
    </subcellularLocation>
</comment>
<keyword evidence="5 6" id="KW-0472">Membrane</keyword>
<keyword evidence="4 6" id="KW-1133">Transmembrane helix</keyword>
<keyword evidence="2" id="KW-1003">Cell membrane</keyword>
<dbReference type="GO" id="GO:0005886">
    <property type="term" value="C:plasma membrane"/>
    <property type="evidence" value="ECO:0007669"/>
    <property type="project" value="UniProtKB-SubCell"/>
</dbReference>
<evidence type="ECO:0000256" key="1">
    <source>
        <dbReference type="ARBA" id="ARBA00004651"/>
    </source>
</evidence>
<evidence type="ECO:0000313" key="8">
    <source>
        <dbReference type="EMBL" id="KQH84625.1"/>
    </source>
</evidence>
<evidence type="ECO:0000256" key="2">
    <source>
        <dbReference type="ARBA" id="ARBA00022475"/>
    </source>
</evidence>
<gene>
    <name evidence="8" type="ORF">AMR76_17625</name>
</gene>
<name>A0A0Q2M979_VIBFU</name>
<comment type="caution">
    <text evidence="8">The sequence shown here is derived from an EMBL/GenBank/DDBJ whole genome shotgun (WGS) entry which is preliminary data.</text>
</comment>
<evidence type="ECO:0000313" key="9">
    <source>
        <dbReference type="Proteomes" id="UP000051221"/>
    </source>
</evidence>
<sequence>MNPIYLFLLSFVSLIGATICYALSLKWVGHSVTPSSASKLFSYSKESVLRHSQKWWEKSKQDHHKTLSQVVLNMRQAGYISGRQQILCLFKMFLVWSGLFLILTGQQYLFSSSIERTFLYYALFMAIGALVSIRWIRLQANRRAKIIDEEMLTAVHMMAILWQVGLSLERLLKTYHQEASDLTPEMNKDIALIIARIDAGQNREWVFRDMATLTLSTGFQDLLSMLSQGSETGGGLKKSFQSLADLLYERKRVALQEKVTKMSGKISVTMMALMFPALFIILGGPAALALMAAFGG</sequence>
<dbReference type="PANTHER" id="PTHR35007">
    <property type="entry name" value="INTEGRAL MEMBRANE PROTEIN-RELATED"/>
    <property type="match status" value="1"/>
</dbReference>
<evidence type="ECO:0000259" key="7">
    <source>
        <dbReference type="Pfam" id="PF00482"/>
    </source>
</evidence>
<evidence type="ECO:0000256" key="3">
    <source>
        <dbReference type="ARBA" id="ARBA00022692"/>
    </source>
</evidence>
<dbReference type="EMBL" id="LKHS01000017">
    <property type="protein sequence ID" value="KQH84625.1"/>
    <property type="molecule type" value="Genomic_DNA"/>
</dbReference>
<dbReference type="PANTHER" id="PTHR35007:SF2">
    <property type="entry name" value="PILUS ASSEMBLE PROTEIN"/>
    <property type="match status" value="1"/>
</dbReference>